<dbReference type="GO" id="GO:0006281">
    <property type="term" value="P:DNA repair"/>
    <property type="evidence" value="ECO:0007669"/>
    <property type="project" value="UniProtKB-KW"/>
</dbReference>
<evidence type="ECO:0000256" key="9">
    <source>
        <dbReference type="ARBA" id="ARBA00023159"/>
    </source>
</evidence>
<dbReference type="GO" id="GO:0008168">
    <property type="term" value="F:methyltransferase activity"/>
    <property type="evidence" value="ECO:0007669"/>
    <property type="project" value="UniProtKB-KW"/>
</dbReference>
<evidence type="ECO:0000256" key="7">
    <source>
        <dbReference type="ARBA" id="ARBA00023015"/>
    </source>
</evidence>
<dbReference type="SUPFAM" id="SSF57884">
    <property type="entry name" value="Ada DNA repair protein, N-terminal domain (N-Ada 10)"/>
    <property type="match status" value="1"/>
</dbReference>
<dbReference type="PANTHER" id="PTHR43280">
    <property type="entry name" value="ARAC-FAMILY TRANSCRIPTIONAL REGULATOR"/>
    <property type="match status" value="1"/>
</dbReference>
<dbReference type="SMART" id="SM00342">
    <property type="entry name" value="HTH_ARAC"/>
    <property type="match status" value="1"/>
</dbReference>
<dbReference type="Pfam" id="PF12833">
    <property type="entry name" value="HTH_18"/>
    <property type="match status" value="1"/>
</dbReference>
<keyword evidence="8" id="KW-0238">DNA-binding</keyword>
<dbReference type="GO" id="GO:0003700">
    <property type="term" value="F:DNA-binding transcription factor activity"/>
    <property type="evidence" value="ECO:0007669"/>
    <property type="project" value="InterPro"/>
</dbReference>
<dbReference type="GO" id="GO:0043565">
    <property type="term" value="F:sequence-specific DNA binding"/>
    <property type="evidence" value="ECO:0007669"/>
    <property type="project" value="InterPro"/>
</dbReference>
<keyword evidence="9" id="KW-0010">Activator</keyword>
<dbReference type="InterPro" id="IPR004026">
    <property type="entry name" value="Ada_DNA_repair_Zn-bd"/>
</dbReference>
<dbReference type="Gene3D" id="3.30.310.20">
    <property type="entry name" value="DNA-3-methyladenine glycosylase AlkA, N-terminal domain"/>
    <property type="match status" value="1"/>
</dbReference>
<dbReference type="EMBL" id="JAQQAL010000011">
    <property type="protein sequence ID" value="MDC7226374.1"/>
    <property type="molecule type" value="Genomic_DNA"/>
</dbReference>
<keyword evidence="3" id="KW-0808">Transferase</keyword>
<evidence type="ECO:0000256" key="3">
    <source>
        <dbReference type="ARBA" id="ARBA00022679"/>
    </source>
</evidence>
<dbReference type="Gene3D" id="3.40.10.10">
    <property type="entry name" value="DNA Methylphosphotriester Repair Domain"/>
    <property type="match status" value="1"/>
</dbReference>
<dbReference type="AlphaFoldDB" id="A0AAJ1IDV1"/>
<evidence type="ECO:0000256" key="10">
    <source>
        <dbReference type="ARBA" id="ARBA00023163"/>
    </source>
</evidence>
<evidence type="ECO:0000256" key="4">
    <source>
        <dbReference type="ARBA" id="ARBA00022723"/>
    </source>
</evidence>
<dbReference type="InterPro" id="IPR037046">
    <property type="entry name" value="AlkA_N_sf"/>
</dbReference>
<dbReference type="Gene3D" id="1.10.10.60">
    <property type="entry name" value="Homeodomain-like"/>
    <property type="match status" value="1"/>
</dbReference>
<keyword evidence="11" id="KW-0234">DNA repair</keyword>
<dbReference type="GO" id="GO:0032259">
    <property type="term" value="P:methylation"/>
    <property type="evidence" value="ECO:0007669"/>
    <property type="project" value="UniProtKB-KW"/>
</dbReference>
<keyword evidence="10" id="KW-0804">Transcription</keyword>
<dbReference type="PROSITE" id="PS01124">
    <property type="entry name" value="HTH_ARAC_FAMILY_2"/>
    <property type="match status" value="1"/>
</dbReference>
<keyword evidence="5" id="KW-0227">DNA damage</keyword>
<dbReference type="Pfam" id="PF02805">
    <property type="entry name" value="Ada_Zn_binding"/>
    <property type="match status" value="1"/>
</dbReference>
<dbReference type="InterPro" id="IPR009057">
    <property type="entry name" value="Homeodomain-like_sf"/>
</dbReference>
<protein>
    <submittedName>
        <fullName evidence="13">Ada metal-binding domain-containing protein</fullName>
    </submittedName>
</protein>
<evidence type="ECO:0000256" key="5">
    <source>
        <dbReference type="ARBA" id="ARBA00022763"/>
    </source>
</evidence>
<dbReference type="PROSITE" id="PS00041">
    <property type="entry name" value="HTH_ARAC_FAMILY_1"/>
    <property type="match status" value="1"/>
</dbReference>
<keyword evidence="4" id="KW-0479">Metal-binding</keyword>
<dbReference type="InterPro" id="IPR010316">
    <property type="entry name" value="AlkA_N"/>
</dbReference>
<reference evidence="13 14" key="1">
    <citation type="submission" date="2022-12" db="EMBL/GenBank/DDBJ databases">
        <title>Metagenome assembled genome from gulf of manar.</title>
        <authorList>
            <person name="Kohli P."/>
            <person name="Pk S."/>
            <person name="Venkata Ramana C."/>
            <person name="Sasikala C."/>
        </authorList>
    </citation>
    <scope>NUCLEOTIDE SEQUENCE [LARGE SCALE GENOMIC DNA]</scope>
    <source>
        <strain evidence="13">JB008</strain>
    </source>
</reference>
<gene>
    <name evidence="13" type="ORF">PQJ61_06390</name>
</gene>
<dbReference type="GO" id="GO:0008270">
    <property type="term" value="F:zinc ion binding"/>
    <property type="evidence" value="ECO:0007669"/>
    <property type="project" value="InterPro"/>
</dbReference>
<evidence type="ECO:0000256" key="2">
    <source>
        <dbReference type="ARBA" id="ARBA00022603"/>
    </source>
</evidence>
<evidence type="ECO:0000313" key="14">
    <source>
        <dbReference type="Proteomes" id="UP001221217"/>
    </source>
</evidence>
<organism evidence="13 14">
    <name type="scientific">Candidatus Thalassospirochaeta sargassi</name>
    <dbReference type="NCBI Taxonomy" id="3119039"/>
    <lineage>
        <taxon>Bacteria</taxon>
        <taxon>Pseudomonadati</taxon>
        <taxon>Spirochaetota</taxon>
        <taxon>Spirochaetia</taxon>
        <taxon>Spirochaetales</taxon>
        <taxon>Spirochaetaceae</taxon>
        <taxon>Candidatus Thalassospirochaeta</taxon>
    </lineage>
</organism>
<feature type="domain" description="HTH araC/xylS-type" evidence="12">
    <location>
        <begin position="91"/>
        <end position="189"/>
    </location>
</feature>
<keyword evidence="2" id="KW-0489">Methyltransferase</keyword>
<evidence type="ECO:0000313" key="13">
    <source>
        <dbReference type="EMBL" id="MDC7226374.1"/>
    </source>
</evidence>
<accession>A0AAJ1IDV1</accession>
<comment type="caution">
    <text evidence="13">The sequence shown here is derived from an EMBL/GenBank/DDBJ whole genome shotgun (WGS) entry which is preliminary data.</text>
</comment>
<evidence type="ECO:0000256" key="11">
    <source>
        <dbReference type="ARBA" id="ARBA00023204"/>
    </source>
</evidence>
<proteinExistence type="predicted"/>
<dbReference type="SUPFAM" id="SSF46689">
    <property type="entry name" value="Homeodomain-like"/>
    <property type="match status" value="1"/>
</dbReference>
<dbReference type="InterPro" id="IPR035451">
    <property type="entry name" value="Ada-like_dom_sf"/>
</dbReference>
<evidence type="ECO:0000259" key="12">
    <source>
        <dbReference type="PROSITE" id="PS01124"/>
    </source>
</evidence>
<dbReference type="InterPro" id="IPR018062">
    <property type="entry name" value="HTH_AraC-typ_CS"/>
</dbReference>
<dbReference type="SUPFAM" id="SSF55945">
    <property type="entry name" value="TATA-box binding protein-like"/>
    <property type="match status" value="1"/>
</dbReference>
<dbReference type="PANTHER" id="PTHR43280:SF2">
    <property type="entry name" value="HTH-TYPE TRANSCRIPTIONAL REGULATOR EXSA"/>
    <property type="match status" value="1"/>
</dbReference>
<name>A0AAJ1IDV1_9SPIO</name>
<keyword evidence="6" id="KW-0862">Zinc</keyword>
<keyword evidence="7" id="KW-0805">Transcription regulation</keyword>
<evidence type="ECO:0000256" key="8">
    <source>
        <dbReference type="ARBA" id="ARBA00023125"/>
    </source>
</evidence>
<evidence type="ECO:0000256" key="1">
    <source>
        <dbReference type="ARBA" id="ARBA00001947"/>
    </source>
</evidence>
<dbReference type="Pfam" id="PF06029">
    <property type="entry name" value="AlkA_N"/>
    <property type="match status" value="1"/>
</dbReference>
<dbReference type="InterPro" id="IPR018060">
    <property type="entry name" value="HTH_AraC"/>
</dbReference>
<sequence>MIEDAETRTLFSKARVSKDRNFDGIFFFAVKTTGIFCRPSCPSPVAKEENVLYFKTIFQAMEHGFRPCHRCRPDLNIEYHNSYIAGFEIVERALRLICDGFLNYHSIDELASKVCISPRQLRKLFVDNIGIPPVKISRYHKAIFARKLLLNSKAPVTEIAFAAGFGSTRQFNASYIKIFNESPRATRLSGKSTSAAGTCLMLKYKKPFDFEQLLAFMRPRLIAGVETVQNNHYSRTFRTEYTSGWVTVVDRPAESALELTVHSDDIRCSDNPCELQYFFPGPEDLAGTDISDIGITQTRQQAIQTVTAAAIDGRLDLGSAQSLNEFSTAFRARKGIGPWTVNYTAMRPSAYGTFRQTARSKYVLHKT</sequence>
<evidence type="ECO:0000256" key="6">
    <source>
        <dbReference type="ARBA" id="ARBA00022833"/>
    </source>
</evidence>
<dbReference type="SMART" id="SM01009">
    <property type="entry name" value="AlkA_N"/>
    <property type="match status" value="1"/>
</dbReference>
<comment type="cofactor">
    <cofactor evidence="1">
        <name>Zn(2+)</name>
        <dbReference type="ChEBI" id="CHEBI:29105"/>
    </cofactor>
</comment>
<dbReference type="SUPFAM" id="SSF48150">
    <property type="entry name" value="DNA-glycosylase"/>
    <property type="match status" value="1"/>
</dbReference>
<dbReference type="InterPro" id="IPR011257">
    <property type="entry name" value="DNA_glycosylase"/>
</dbReference>
<dbReference type="Proteomes" id="UP001221217">
    <property type="component" value="Unassembled WGS sequence"/>
</dbReference>